<proteinExistence type="predicted"/>
<feature type="transmembrane region" description="Helical" evidence="1">
    <location>
        <begin position="81"/>
        <end position="101"/>
    </location>
</feature>
<dbReference type="EMBL" id="KQ981158">
    <property type="protein sequence ID" value="KYN08838.1"/>
    <property type="molecule type" value="Genomic_DNA"/>
</dbReference>
<evidence type="ECO:0000256" key="1">
    <source>
        <dbReference type="SAM" id="Phobius"/>
    </source>
</evidence>
<accession>A0A151IR03</accession>
<gene>
    <name evidence="2" type="ORF">ALC57_19059</name>
</gene>
<protein>
    <submittedName>
        <fullName evidence="2">Uncharacterized protein</fullName>
    </submittedName>
</protein>
<keyword evidence="1" id="KW-0812">Transmembrane</keyword>
<dbReference type="STRING" id="471704.A0A151IR03"/>
<sequence>MEKLHSCRTYEVSKIVTLPFINNPPSDYDTIFTSLAEAAKQCQKLDQKVGFVTFDQPLYFKAREILASIDPQNDPHNLSSIIVRLGGFHLLMSFLGAVGFIMEGSGLKEAFCEIYAENSPDKALTGHAYARAVRGHFLVQLALSQLIFSSTDFTDTEKSRLDALDVGTENFEVLLHHEDFKVIKQKFLQQLKSLQRRGPTTKLWMQY</sequence>
<dbReference type="AlphaFoldDB" id="A0A151IR03"/>
<reference evidence="2 3" key="1">
    <citation type="submission" date="2015-09" db="EMBL/GenBank/DDBJ databases">
        <title>Trachymyrmex cornetzi WGS genome.</title>
        <authorList>
            <person name="Nygaard S."/>
            <person name="Hu H."/>
            <person name="Boomsma J."/>
            <person name="Zhang G."/>
        </authorList>
    </citation>
    <scope>NUCLEOTIDE SEQUENCE [LARGE SCALE GENOMIC DNA]</scope>
    <source>
        <strain evidence="2">Tcor2-1</strain>
        <tissue evidence="2">Whole body</tissue>
    </source>
</reference>
<keyword evidence="1" id="KW-1133">Transmembrane helix</keyword>
<keyword evidence="1" id="KW-0472">Membrane</keyword>
<organism evidence="2 3">
    <name type="scientific">Trachymyrmex cornetzi</name>
    <dbReference type="NCBI Taxonomy" id="471704"/>
    <lineage>
        <taxon>Eukaryota</taxon>
        <taxon>Metazoa</taxon>
        <taxon>Ecdysozoa</taxon>
        <taxon>Arthropoda</taxon>
        <taxon>Hexapoda</taxon>
        <taxon>Insecta</taxon>
        <taxon>Pterygota</taxon>
        <taxon>Neoptera</taxon>
        <taxon>Endopterygota</taxon>
        <taxon>Hymenoptera</taxon>
        <taxon>Apocrita</taxon>
        <taxon>Aculeata</taxon>
        <taxon>Formicoidea</taxon>
        <taxon>Formicidae</taxon>
        <taxon>Myrmicinae</taxon>
        <taxon>Trachymyrmex</taxon>
    </lineage>
</organism>
<name>A0A151IR03_9HYME</name>
<dbReference type="PANTHER" id="PTHR46704">
    <property type="entry name" value="CXC DOMAIN-CONTAINING PROTEIN-RELATED"/>
    <property type="match status" value="1"/>
</dbReference>
<keyword evidence="3" id="KW-1185">Reference proteome</keyword>
<dbReference type="Proteomes" id="UP000078492">
    <property type="component" value="Unassembled WGS sequence"/>
</dbReference>
<dbReference type="PANTHER" id="PTHR46704:SF1">
    <property type="entry name" value="TELOMERE LENGTH REGULATION PROTEIN TEL2 HOMOLOG"/>
    <property type="match status" value="1"/>
</dbReference>
<evidence type="ECO:0000313" key="2">
    <source>
        <dbReference type="EMBL" id="KYN08838.1"/>
    </source>
</evidence>
<evidence type="ECO:0000313" key="3">
    <source>
        <dbReference type="Proteomes" id="UP000078492"/>
    </source>
</evidence>